<dbReference type="InterPro" id="IPR029045">
    <property type="entry name" value="ClpP/crotonase-like_dom_sf"/>
</dbReference>
<dbReference type="Proteomes" id="UP000005808">
    <property type="component" value="Unassembled WGS sequence"/>
</dbReference>
<accession>H1SAY4</accession>
<dbReference type="AlphaFoldDB" id="H1SAY4"/>
<protein>
    <submittedName>
        <fullName evidence="1">Enoyl-CoA hydratase</fullName>
    </submittedName>
</protein>
<dbReference type="PANTHER" id="PTHR43459:SF1">
    <property type="entry name" value="EG:BACN32G11.4 PROTEIN"/>
    <property type="match status" value="1"/>
</dbReference>
<dbReference type="PANTHER" id="PTHR43459">
    <property type="entry name" value="ENOYL-COA HYDRATASE"/>
    <property type="match status" value="1"/>
</dbReference>
<dbReference type="GO" id="GO:0003824">
    <property type="term" value="F:catalytic activity"/>
    <property type="evidence" value="ECO:0007669"/>
    <property type="project" value="UniProtKB-ARBA"/>
</dbReference>
<dbReference type="RefSeq" id="WP_006160773.1">
    <property type="nucleotide sequence ID" value="NZ_AHJE01000068.1"/>
</dbReference>
<dbReference type="Gene3D" id="3.90.226.10">
    <property type="entry name" value="2-enoyl-CoA Hydratase, Chain A, domain 1"/>
    <property type="match status" value="1"/>
</dbReference>
<dbReference type="PATRIC" id="fig|1127483.3.peg.5291"/>
<evidence type="ECO:0000313" key="2">
    <source>
        <dbReference type="Proteomes" id="UP000005808"/>
    </source>
</evidence>
<comment type="caution">
    <text evidence="1">The sequence shown here is derived from an EMBL/GenBank/DDBJ whole genome shotgun (WGS) entry which is preliminary data.</text>
</comment>
<dbReference type="Pfam" id="PF00378">
    <property type="entry name" value="ECH_1"/>
    <property type="match status" value="1"/>
</dbReference>
<organism evidence="1 2">
    <name type="scientific">Cupriavidus basilensis OR16</name>
    <dbReference type="NCBI Taxonomy" id="1127483"/>
    <lineage>
        <taxon>Bacteria</taxon>
        <taxon>Pseudomonadati</taxon>
        <taxon>Pseudomonadota</taxon>
        <taxon>Betaproteobacteria</taxon>
        <taxon>Burkholderiales</taxon>
        <taxon>Burkholderiaceae</taxon>
        <taxon>Cupriavidus</taxon>
    </lineage>
</organism>
<sequence>MIANTANPATPVLLACHDGWAELILNRPERRNAIDGPLAAALAEILACLRQDDTIRAVVLRGAQGAFCSGLDLKAMTTEPPPAWTAGFGALWDQVHAALLDSRKAWVVALERYAINGGAALALAGDFLVCGETAFLQIGEVQIGMAAPRNAAWLALRHSEAVAARLCLLGDRVAAAELHRLGVATEVVADDQVLPRARAIASTIAAYPADAVAAIKAGMRAATAQMPAREWLAACTRALPAAPR</sequence>
<evidence type="ECO:0000313" key="1">
    <source>
        <dbReference type="EMBL" id="EHP40316.1"/>
    </source>
</evidence>
<proteinExistence type="predicted"/>
<reference evidence="1 2" key="1">
    <citation type="journal article" date="2012" name="J. Bacteriol.">
        <title>De Novo Genome Project of Cupriavidus basilensis OR16.</title>
        <authorList>
            <person name="Cserhati M."/>
            <person name="Kriszt B."/>
            <person name="Szoboszlay S."/>
            <person name="Toth A."/>
            <person name="Szabo I."/>
            <person name="Tancsics A."/>
            <person name="Nagy I."/>
            <person name="Horvath B."/>
            <person name="Nagy I."/>
            <person name="Kukolya J."/>
        </authorList>
    </citation>
    <scope>NUCLEOTIDE SEQUENCE [LARGE SCALE GENOMIC DNA]</scope>
    <source>
        <strain evidence="1 2">OR16</strain>
    </source>
</reference>
<dbReference type="CDD" id="cd06558">
    <property type="entry name" value="crotonase-like"/>
    <property type="match status" value="1"/>
</dbReference>
<dbReference type="SUPFAM" id="SSF52096">
    <property type="entry name" value="ClpP/crotonase"/>
    <property type="match status" value="1"/>
</dbReference>
<dbReference type="OrthoDB" id="9807606at2"/>
<name>H1SAY4_9BURK</name>
<dbReference type="EMBL" id="AHJE01000068">
    <property type="protein sequence ID" value="EHP40316.1"/>
    <property type="molecule type" value="Genomic_DNA"/>
</dbReference>
<dbReference type="InterPro" id="IPR001753">
    <property type="entry name" value="Enoyl-CoA_hydra/iso"/>
</dbReference>
<gene>
    <name evidence="1" type="ORF">OR16_26488</name>
</gene>